<feature type="compositionally biased region" description="Acidic residues" evidence="1">
    <location>
        <begin position="198"/>
        <end position="207"/>
    </location>
</feature>
<dbReference type="Pfam" id="PF12843">
    <property type="entry name" value="QSregVF_b"/>
    <property type="match status" value="1"/>
</dbReference>
<keyword evidence="3" id="KW-1185">Reference proteome</keyword>
<evidence type="ECO:0000313" key="2">
    <source>
        <dbReference type="EMBL" id="KAG2484392.1"/>
    </source>
</evidence>
<feature type="compositionally biased region" description="Acidic residues" evidence="1">
    <location>
        <begin position="261"/>
        <end position="295"/>
    </location>
</feature>
<dbReference type="AlphaFoldDB" id="A0A836BPW9"/>
<sequence length="295" mass="33514">MVVPPAADDAWEDEEGEGEGGDEGEDEDEYEEEGDEGQDENVIEAEDEYTMPFGQYEGTPLEQLPASYLAWAAVRQGFFGRTSHRRGLLKRLIALGRMVRDPDTGRPEVSKATANAYRLRFGKYKGERLADVDDEYVHWMCYKQGLFDGSDHRKALRQCLLVSGRVRELLPSGLLRPVPTSRKRRRERRGDFRSRALDDDDFEDSDNLENHGRSSDEEFSSGLNAREDGYVHDGESDEDEEEEALAELEEDEDGYRHVEGVDELEDGWEDGEEEGEEEEQGDGEGEEEEGEEEDG</sequence>
<dbReference type="EMBL" id="JAEHOE010000151">
    <property type="protein sequence ID" value="KAG2484392.1"/>
    <property type="molecule type" value="Genomic_DNA"/>
</dbReference>
<feature type="compositionally biased region" description="Basic and acidic residues" evidence="1">
    <location>
        <begin position="225"/>
        <end position="234"/>
    </location>
</feature>
<feature type="region of interest" description="Disordered" evidence="1">
    <location>
        <begin position="196"/>
        <end position="295"/>
    </location>
</feature>
<evidence type="ECO:0000256" key="1">
    <source>
        <dbReference type="SAM" id="MobiDB-lite"/>
    </source>
</evidence>
<proteinExistence type="predicted"/>
<accession>A0A836BPW9</accession>
<feature type="compositionally biased region" description="Acidic residues" evidence="1">
    <location>
        <begin position="9"/>
        <end position="42"/>
    </location>
</feature>
<gene>
    <name evidence="2" type="ORF">HYH03_016807</name>
</gene>
<dbReference type="InterPro" id="IPR024530">
    <property type="entry name" value="QSregVF_b"/>
</dbReference>
<organism evidence="2 3">
    <name type="scientific">Edaphochlamys debaryana</name>
    <dbReference type="NCBI Taxonomy" id="47281"/>
    <lineage>
        <taxon>Eukaryota</taxon>
        <taxon>Viridiplantae</taxon>
        <taxon>Chlorophyta</taxon>
        <taxon>core chlorophytes</taxon>
        <taxon>Chlorophyceae</taxon>
        <taxon>CS clade</taxon>
        <taxon>Chlamydomonadales</taxon>
        <taxon>Chlamydomonadales incertae sedis</taxon>
        <taxon>Edaphochlamys</taxon>
    </lineage>
</organism>
<dbReference type="PANTHER" id="PTHR40613">
    <property type="match status" value="1"/>
</dbReference>
<protein>
    <submittedName>
        <fullName evidence="2">Uncharacterized protein</fullName>
    </submittedName>
</protein>
<dbReference type="Proteomes" id="UP000612055">
    <property type="component" value="Unassembled WGS sequence"/>
</dbReference>
<reference evidence="2" key="1">
    <citation type="journal article" date="2020" name="bioRxiv">
        <title>Comparative genomics of Chlamydomonas.</title>
        <authorList>
            <person name="Craig R.J."/>
            <person name="Hasan A.R."/>
            <person name="Ness R.W."/>
            <person name="Keightley P.D."/>
        </authorList>
    </citation>
    <scope>NUCLEOTIDE SEQUENCE</scope>
    <source>
        <strain evidence="2">CCAP 11/70</strain>
    </source>
</reference>
<dbReference type="PANTHER" id="PTHR40613:SF1">
    <property type="entry name" value="CYTOPLASMIC PROTEIN"/>
    <property type="match status" value="1"/>
</dbReference>
<feature type="region of interest" description="Disordered" evidence="1">
    <location>
        <begin position="1"/>
        <end position="42"/>
    </location>
</feature>
<feature type="compositionally biased region" description="Acidic residues" evidence="1">
    <location>
        <begin position="235"/>
        <end position="253"/>
    </location>
</feature>
<evidence type="ECO:0000313" key="3">
    <source>
        <dbReference type="Proteomes" id="UP000612055"/>
    </source>
</evidence>
<comment type="caution">
    <text evidence="2">The sequence shown here is derived from an EMBL/GenBank/DDBJ whole genome shotgun (WGS) entry which is preliminary data.</text>
</comment>
<dbReference type="OrthoDB" id="549711at2759"/>
<name>A0A836BPW9_9CHLO</name>